<dbReference type="PANTHER" id="PTHR13966:SF19">
    <property type="entry name" value="NUCLEASE EXOG, MITOCHONDRIAL"/>
    <property type="match status" value="1"/>
</dbReference>
<comment type="caution">
    <text evidence="6">The sequence shown here is derived from an EMBL/GenBank/DDBJ whole genome shotgun (WGS) entry which is preliminary data.</text>
</comment>
<evidence type="ECO:0000259" key="5">
    <source>
        <dbReference type="SMART" id="SM00892"/>
    </source>
</evidence>
<dbReference type="SMART" id="SM00892">
    <property type="entry name" value="Endonuclease_NS"/>
    <property type="match status" value="1"/>
</dbReference>
<dbReference type="Pfam" id="PF01223">
    <property type="entry name" value="Endonuclease_NS"/>
    <property type="match status" value="1"/>
</dbReference>
<keyword evidence="3" id="KW-0378">Hydrolase</keyword>
<evidence type="ECO:0000313" key="6">
    <source>
        <dbReference type="EMBL" id="KAL0269843.1"/>
    </source>
</evidence>
<accession>A0AAW2HJ40</accession>
<dbReference type="GO" id="GO:0005634">
    <property type="term" value="C:nucleus"/>
    <property type="evidence" value="ECO:0007669"/>
    <property type="project" value="TreeGrafter"/>
</dbReference>
<proteinExistence type="inferred from homology"/>
<gene>
    <name evidence="6" type="ORF">PYX00_007442</name>
</gene>
<feature type="chain" id="PRO_5043531199" description="DNA/RNA non-specific endonuclease/pyrophosphatase/phosphodiesterase domain-containing protein" evidence="4">
    <location>
        <begin position="18"/>
        <end position="376"/>
    </location>
</feature>
<sequence>MLTFLVFALLSIAPANFQQLECRLSVPPTDNREKIYKEVFRWTFPKDSINSDGKPVRSGTTVGFTCDNGFLKNEFISDSYTFKCDNGKFNRTFHYEDLLCRNEAYKGVAVAETAPSMFRSKLFKCSEPEYKLYQVKLTQPDGKVKVLFSSCVDKKQMKSKFGHQPRRNEKPLLRHRPDDAVWGFDGFGEDTNERFYLSKGYVKKTQAKRIARAYPDRKKRATCEYINAAPQWDAFNSGSWSLVEREAREMLQKDTNDWEIYTGTYGIIPTPRGPLYVAPVFDHNGRFKKQLLPVPMLYWKIVHNLKDKAKSRAFVGVNNPEYKSPEEIPQSYKICTPIRPNGNGTYYHGNEFQGFTYECKLEDLLEKLKTTEKIVK</sequence>
<dbReference type="InterPro" id="IPR044925">
    <property type="entry name" value="His-Me_finger_sf"/>
</dbReference>
<reference evidence="6" key="1">
    <citation type="journal article" date="2024" name="Gigascience">
        <title>Chromosome-level genome of the poultry shaft louse Menopon gallinae provides insight into the host-switching and adaptive evolution of parasitic lice.</title>
        <authorList>
            <person name="Xu Y."/>
            <person name="Ma L."/>
            <person name="Liu S."/>
            <person name="Liang Y."/>
            <person name="Liu Q."/>
            <person name="He Z."/>
            <person name="Tian L."/>
            <person name="Duan Y."/>
            <person name="Cai W."/>
            <person name="Li H."/>
            <person name="Song F."/>
        </authorList>
    </citation>
    <scope>NUCLEOTIDE SEQUENCE</scope>
    <source>
        <strain evidence="6">Cailab_2023a</strain>
    </source>
</reference>
<evidence type="ECO:0000256" key="1">
    <source>
        <dbReference type="ARBA" id="ARBA00010052"/>
    </source>
</evidence>
<protein>
    <recommendedName>
        <fullName evidence="5">DNA/RNA non-specific endonuclease/pyrophosphatase/phosphodiesterase domain-containing protein</fullName>
    </recommendedName>
</protein>
<dbReference type="SUPFAM" id="SSF54060">
    <property type="entry name" value="His-Me finger endonucleases"/>
    <property type="match status" value="1"/>
</dbReference>
<dbReference type="GO" id="GO:0004521">
    <property type="term" value="F:RNA endonuclease activity"/>
    <property type="evidence" value="ECO:0007669"/>
    <property type="project" value="TreeGrafter"/>
</dbReference>
<evidence type="ECO:0000256" key="2">
    <source>
        <dbReference type="ARBA" id="ARBA00022722"/>
    </source>
</evidence>
<evidence type="ECO:0000256" key="3">
    <source>
        <dbReference type="ARBA" id="ARBA00022759"/>
    </source>
</evidence>
<dbReference type="Gene3D" id="3.40.570.10">
    <property type="entry name" value="Extracellular Endonuclease, subunit A"/>
    <property type="match status" value="1"/>
</dbReference>
<dbReference type="GO" id="GO:0000014">
    <property type="term" value="F:single-stranded DNA endodeoxyribonuclease activity"/>
    <property type="evidence" value="ECO:0007669"/>
    <property type="project" value="TreeGrafter"/>
</dbReference>
<dbReference type="GO" id="GO:0046872">
    <property type="term" value="F:metal ion binding"/>
    <property type="evidence" value="ECO:0007669"/>
    <property type="project" value="InterPro"/>
</dbReference>
<dbReference type="AlphaFoldDB" id="A0AAW2HJ40"/>
<keyword evidence="4" id="KW-0732">Signal</keyword>
<dbReference type="InterPro" id="IPR044929">
    <property type="entry name" value="DNA/RNA_non-sp_Endonuclease_sf"/>
</dbReference>
<dbReference type="GO" id="GO:0005743">
    <property type="term" value="C:mitochondrial inner membrane"/>
    <property type="evidence" value="ECO:0007669"/>
    <property type="project" value="TreeGrafter"/>
</dbReference>
<comment type="similarity">
    <text evidence="1">Belongs to the DNA/RNA non-specific endonuclease family.</text>
</comment>
<organism evidence="6">
    <name type="scientific">Menopon gallinae</name>
    <name type="common">poultry shaft louse</name>
    <dbReference type="NCBI Taxonomy" id="328185"/>
    <lineage>
        <taxon>Eukaryota</taxon>
        <taxon>Metazoa</taxon>
        <taxon>Ecdysozoa</taxon>
        <taxon>Arthropoda</taxon>
        <taxon>Hexapoda</taxon>
        <taxon>Insecta</taxon>
        <taxon>Pterygota</taxon>
        <taxon>Neoptera</taxon>
        <taxon>Paraneoptera</taxon>
        <taxon>Psocodea</taxon>
        <taxon>Troctomorpha</taxon>
        <taxon>Phthiraptera</taxon>
        <taxon>Amblycera</taxon>
        <taxon>Menoponidae</taxon>
        <taxon>Menopon</taxon>
    </lineage>
</organism>
<feature type="signal peptide" evidence="4">
    <location>
        <begin position="1"/>
        <end position="17"/>
    </location>
</feature>
<keyword evidence="2" id="KW-0540">Nuclease</keyword>
<dbReference type="PANTHER" id="PTHR13966">
    <property type="entry name" value="ENDONUCLEASE RELATED"/>
    <property type="match status" value="1"/>
</dbReference>
<dbReference type="InterPro" id="IPR001604">
    <property type="entry name" value="Endo_G_ENPP1-like_dom"/>
</dbReference>
<dbReference type="InterPro" id="IPR040255">
    <property type="entry name" value="Non-specific_endonuclease"/>
</dbReference>
<evidence type="ECO:0000256" key="4">
    <source>
        <dbReference type="SAM" id="SignalP"/>
    </source>
</evidence>
<keyword evidence="3" id="KW-0255">Endonuclease</keyword>
<dbReference type="GO" id="GO:0003676">
    <property type="term" value="F:nucleic acid binding"/>
    <property type="evidence" value="ECO:0007669"/>
    <property type="project" value="InterPro"/>
</dbReference>
<feature type="domain" description="DNA/RNA non-specific endonuclease/pyrophosphatase/phosphodiesterase" evidence="5">
    <location>
        <begin position="144"/>
        <end position="364"/>
    </location>
</feature>
<dbReference type="EMBL" id="JARGDH010000004">
    <property type="protein sequence ID" value="KAL0269843.1"/>
    <property type="molecule type" value="Genomic_DNA"/>
</dbReference>
<dbReference type="GO" id="GO:0006309">
    <property type="term" value="P:apoptotic DNA fragmentation"/>
    <property type="evidence" value="ECO:0007669"/>
    <property type="project" value="TreeGrafter"/>
</dbReference>
<name>A0AAW2HJ40_9NEOP</name>